<proteinExistence type="evidence at transcript level"/>
<feature type="transmembrane region" description="Helical" evidence="7">
    <location>
        <begin position="490"/>
        <end position="514"/>
    </location>
</feature>
<evidence type="ECO:0000313" key="8">
    <source>
        <dbReference type="EMBL" id="AUG84553.1"/>
    </source>
</evidence>
<comment type="similarity">
    <text evidence="2">Belongs to the CD36 family.</text>
</comment>
<dbReference type="GO" id="GO:0016020">
    <property type="term" value="C:membrane"/>
    <property type="evidence" value="ECO:0007669"/>
    <property type="project" value="UniProtKB-SubCell"/>
</dbReference>
<accession>A0A3S6QCU3</accession>
<feature type="transmembrane region" description="Helical" evidence="7">
    <location>
        <begin position="7"/>
        <end position="28"/>
    </location>
</feature>
<evidence type="ECO:0000256" key="6">
    <source>
        <dbReference type="ARBA" id="ARBA00023180"/>
    </source>
</evidence>
<dbReference type="PANTHER" id="PTHR11923:SF51">
    <property type="entry name" value="LYSOSOME MEMBRANE PROTEIN 2"/>
    <property type="match status" value="1"/>
</dbReference>
<evidence type="ECO:0000256" key="2">
    <source>
        <dbReference type="ARBA" id="ARBA00010532"/>
    </source>
</evidence>
<dbReference type="Pfam" id="PF01130">
    <property type="entry name" value="CD36"/>
    <property type="match status" value="2"/>
</dbReference>
<evidence type="ECO:0000256" key="3">
    <source>
        <dbReference type="ARBA" id="ARBA00022692"/>
    </source>
</evidence>
<dbReference type="GO" id="GO:0005044">
    <property type="term" value="F:scavenger receptor activity"/>
    <property type="evidence" value="ECO:0007669"/>
    <property type="project" value="TreeGrafter"/>
</dbReference>
<dbReference type="PANTHER" id="PTHR11923">
    <property type="entry name" value="SCAVENGER RECEPTOR CLASS B TYPE-1 SR-B1"/>
    <property type="match status" value="1"/>
</dbReference>
<sequence>MGKVIPIVIAVIGVILAVVGAVVLWGVLPTAINNKVADEMYIRDDVKNDAYKRFKDLPIPLRWSMRFFHVTNPEKFDGKSLNSLKFEERGPYVYDEIRGKLNLTFGKDQNTVEFYDNKTYVFNPTLSGKGLSPNDTVTQGPYVYDEIRGKLNLTFGKDQNTVEFYDNKTYVFNPTLSGKGLSPNDTVTIVHFGLSAREDMIAALDFFGNPIKGITLTETVQNLAFDGTTKLFKAALFKCKQCLEANKTMDTGKKDISQLGQFLKYGESENRHTSYWSESKHNKSTHCNELRGTDGTQFHPNVKESDTLVVYESMLCRTIKFKKGLTNQSPHGIDTLRFYAIEDNFAKSTENECFCYEDNVEDCPAGLLNLKNCPPADAAHVSILASNPYFQSNPSLLKDSGIESLVKKEDLTLENYGTILDVEPYTGLALGAKKRVQLNALIKKGVHPVTKDLDKPRIIAPIMWLEESGDVDQKNADELKSKVFAPKRTFTGILIAVMVLGVVLVAVAGGCVFFRR</sequence>
<protein>
    <submittedName>
        <fullName evidence="8">Sensory neuron membrane protein</fullName>
    </submittedName>
</protein>
<evidence type="ECO:0000256" key="7">
    <source>
        <dbReference type="SAM" id="Phobius"/>
    </source>
</evidence>
<keyword evidence="6" id="KW-0325">Glycoprotein</keyword>
<evidence type="ECO:0000256" key="4">
    <source>
        <dbReference type="ARBA" id="ARBA00022989"/>
    </source>
</evidence>
<dbReference type="AlphaFoldDB" id="A0A3S6QCU3"/>
<dbReference type="InterPro" id="IPR002159">
    <property type="entry name" value="CD36_fam"/>
</dbReference>
<dbReference type="EMBL" id="KY231206">
    <property type="protein sequence ID" value="AUG84553.1"/>
    <property type="molecule type" value="mRNA"/>
</dbReference>
<name>A0A3S6QCU3_TYRPU</name>
<keyword evidence="5 7" id="KW-0472">Membrane</keyword>
<reference evidence="8" key="1">
    <citation type="submission" date="2016-11" db="EMBL/GenBank/DDBJ databases">
        <title>Cloning and expression of a sensory neuron membrane protein gene from Tyrophagus putrescentiae Schrank.</title>
        <authorList>
            <person name="Qu S."/>
        </authorList>
    </citation>
    <scope>NUCLEOTIDE SEQUENCE</scope>
</reference>
<evidence type="ECO:0000256" key="5">
    <source>
        <dbReference type="ARBA" id="ARBA00023136"/>
    </source>
</evidence>
<comment type="subcellular location">
    <subcellularLocation>
        <location evidence="1">Membrane</location>
    </subcellularLocation>
</comment>
<organism evidence="8">
    <name type="scientific">Tyrophagus putrescentiae</name>
    <name type="common">Mold mite</name>
    <name type="synonym">Acarus putrescentiae</name>
    <dbReference type="NCBI Taxonomy" id="59818"/>
    <lineage>
        <taxon>Eukaryota</taxon>
        <taxon>Metazoa</taxon>
        <taxon>Ecdysozoa</taxon>
        <taxon>Arthropoda</taxon>
        <taxon>Chelicerata</taxon>
        <taxon>Arachnida</taxon>
        <taxon>Acari</taxon>
        <taxon>Acariformes</taxon>
        <taxon>Sarcoptiformes</taxon>
        <taxon>Astigmata</taxon>
        <taxon>Acaroidea</taxon>
        <taxon>Acaridae</taxon>
        <taxon>Tyrophaginae</taxon>
        <taxon>Tyrophagus</taxon>
    </lineage>
</organism>
<evidence type="ECO:0000256" key="1">
    <source>
        <dbReference type="ARBA" id="ARBA00004370"/>
    </source>
</evidence>
<dbReference type="PRINTS" id="PR01609">
    <property type="entry name" value="CD36FAMILY"/>
</dbReference>
<gene>
    <name evidence="8" type="primary">SNMP4</name>
</gene>
<keyword evidence="3 7" id="KW-0812">Transmembrane</keyword>
<keyword evidence="4 7" id="KW-1133">Transmembrane helix</keyword>
<dbReference type="GO" id="GO:0005737">
    <property type="term" value="C:cytoplasm"/>
    <property type="evidence" value="ECO:0007669"/>
    <property type="project" value="TreeGrafter"/>
</dbReference>